<keyword evidence="3" id="KW-1185">Reference proteome</keyword>
<feature type="region of interest" description="Disordered" evidence="1">
    <location>
        <begin position="198"/>
        <end position="246"/>
    </location>
</feature>
<dbReference type="Proteomes" id="UP000271241">
    <property type="component" value="Unassembled WGS sequence"/>
</dbReference>
<sequence>MISPSSELSWHGTPVDPTTTAAYALSPASGSLSTLLYGTSRAASADLLLVDDGASNEGAGDFSLFLDGYFGQRRSYRVGPTITLEALNSVSILTGGASQSLTTSSASSSPLLPPSIGSLETVAKSQIAEQPLANAVPLSPVSPARELSPKQLQTNDMADGQTMGALEPLLPLETLSELGHALLTQSLDLVGSNVTTQHERVAVSPSPKRAQKTATSPSHATQPLAASADAHAEAAVNCPTPPSPPETRTFDILEIWQMNDPCADFRHEIAMNTLARQGYYPK</sequence>
<evidence type="ECO:0000313" key="2">
    <source>
        <dbReference type="EMBL" id="RKP11042.1"/>
    </source>
</evidence>
<dbReference type="AlphaFoldDB" id="A0A4P9XY73"/>
<evidence type="ECO:0000313" key="3">
    <source>
        <dbReference type="Proteomes" id="UP000271241"/>
    </source>
</evidence>
<evidence type="ECO:0000256" key="1">
    <source>
        <dbReference type="SAM" id="MobiDB-lite"/>
    </source>
</evidence>
<name>A0A4P9XY73_9FUNG</name>
<protein>
    <submittedName>
        <fullName evidence="2">Uncharacterized protein</fullName>
    </submittedName>
</protein>
<feature type="compositionally biased region" description="Low complexity" evidence="1">
    <location>
        <begin position="225"/>
        <end position="235"/>
    </location>
</feature>
<feature type="compositionally biased region" description="Polar residues" evidence="1">
    <location>
        <begin position="212"/>
        <end position="221"/>
    </location>
</feature>
<gene>
    <name evidence="2" type="ORF">THASP1DRAFT_27215</name>
</gene>
<organism evidence="2 3">
    <name type="scientific">Thamnocephalis sphaerospora</name>
    <dbReference type="NCBI Taxonomy" id="78915"/>
    <lineage>
        <taxon>Eukaryota</taxon>
        <taxon>Fungi</taxon>
        <taxon>Fungi incertae sedis</taxon>
        <taxon>Zoopagomycota</taxon>
        <taxon>Zoopagomycotina</taxon>
        <taxon>Zoopagomycetes</taxon>
        <taxon>Zoopagales</taxon>
        <taxon>Sigmoideomycetaceae</taxon>
        <taxon>Thamnocephalis</taxon>
    </lineage>
</organism>
<accession>A0A4P9XY73</accession>
<proteinExistence type="predicted"/>
<dbReference type="EMBL" id="KZ992429">
    <property type="protein sequence ID" value="RKP11042.1"/>
    <property type="molecule type" value="Genomic_DNA"/>
</dbReference>
<reference evidence="3" key="1">
    <citation type="journal article" date="2018" name="Nat. Microbiol.">
        <title>Leveraging single-cell genomics to expand the fungal tree of life.</title>
        <authorList>
            <person name="Ahrendt S.R."/>
            <person name="Quandt C.A."/>
            <person name="Ciobanu D."/>
            <person name="Clum A."/>
            <person name="Salamov A."/>
            <person name="Andreopoulos B."/>
            <person name="Cheng J.F."/>
            <person name="Woyke T."/>
            <person name="Pelin A."/>
            <person name="Henrissat B."/>
            <person name="Reynolds N.K."/>
            <person name="Benny G.L."/>
            <person name="Smith M.E."/>
            <person name="James T.Y."/>
            <person name="Grigoriev I.V."/>
        </authorList>
    </citation>
    <scope>NUCLEOTIDE SEQUENCE [LARGE SCALE GENOMIC DNA]</scope>
    <source>
        <strain evidence="3">RSA 1356</strain>
    </source>
</reference>
<dbReference type="OrthoDB" id="10647276at2759"/>